<protein>
    <recommendedName>
        <fullName evidence="4">DUF4349 domain-containing protein</fullName>
    </recommendedName>
</protein>
<keyword evidence="2" id="KW-0812">Transmembrane</keyword>
<proteinExistence type="predicted"/>
<feature type="coiled-coil region" evidence="1">
    <location>
        <begin position="163"/>
        <end position="190"/>
    </location>
</feature>
<evidence type="ECO:0000313" key="5">
    <source>
        <dbReference type="EMBL" id="OGL98095.1"/>
    </source>
</evidence>
<organism evidence="5 6">
    <name type="scientific">Candidatus Uhrbacteria bacterium RIFOXYB2_FULL_57_15</name>
    <dbReference type="NCBI Taxonomy" id="1802422"/>
    <lineage>
        <taxon>Bacteria</taxon>
        <taxon>Candidatus Uhriibacteriota</taxon>
    </lineage>
</organism>
<name>A0A1F7W5K1_9BACT</name>
<evidence type="ECO:0000313" key="6">
    <source>
        <dbReference type="Proteomes" id="UP000176501"/>
    </source>
</evidence>
<keyword evidence="3" id="KW-0732">Signal</keyword>
<reference evidence="5 6" key="1">
    <citation type="journal article" date="2016" name="Nat. Commun.">
        <title>Thousands of microbial genomes shed light on interconnected biogeochemical processes in an aquifer system.</title>
        <authorList>
            <person name="Anantharaman K."/>
            <person name="Brown C.T."/>
            <person name="Hug L.A."/>
            <person name="Sharon I."/>
            <person name="Castelle C.J."/>
            <person name="Probst A.J."/>
            <person name="Thomas B.C."/>
            <person name="Singh A."/>
            <person name="Wilkins M.J."/>
            <person name="Karaoz U."/>
            <person name="Brodie E.L."/>
            <person name="Williams K.H."/>
            <person name="Hubbard S.S."/>
            <person name="Banfield J.F."/>
        </authorList>
    </citation>
    <scope>NUCLEOTIDE SEQUENCE [LARGE SCALE GENOMIC DNA]</scope>
</reference>
<dbReference type="AlphaFoldDB" id="A0A1F7W5K1"/>
<evidence type="ECO:0000256" key="3">
    <source>
        <dbReference type="SAM" id="SignalP"/>
    </source>
</evidence>
<feature type="domain" description="DUF4349" evidence="4">
    <location>
        <begin position="83"/>
        <end position="292"/>
    </location>
</feature>
<keyword evidence="2" id="KW-1133">Transmembrane helix</keyword>
<sequence>MGNKTLWWIIGGSVALGLLLAATNATTNAPFGMMTATSGSVALPMMDANEASFDERIADPMMVTKPYPIPYQTAGETAAETDQKIIKTGYLDVEVIDVGETVSKLSALASGVGGFVQDSSVSEREDGTHYGNVTVRVPSDRFESTMTEIKTHAVTVMTESSEGQDVTEQYTDLEAQLRNAKAQEEEYLKILSRANTVEEILQVQSYLSNVRYTIESLEGRTKYLLNQTSYSTISVTLSEETSIRIPTKDFRFGNTVSQAGQALVAILQNLAVAAIWLVILGGGIVVPVALIIWGTTKLLAKRRRR</sequence>
<dbReference type="InterPro" id="IPR025645">
    <property type="entry name" value="DUF4349"/>
</dbReference>
<evidence type="ECO:0000256" key="2">
    <source>
        <dbReference type="SAM" id="Phobius"/>
    </source>
</evidence>
<feature type="transmembrane region" description="Helical" evidence="2">
    <location>
        <begin position="270"/>
        <end position="295"/>
    </location>
</feature>
<evidence type="ECO:0000256" key="1">
    <source>
        <dbReference type="SAM" id="Coils"/>
    </source>
</evidence>
<feature type="signal peptide" evidence="3">
    <location>
        <begin position="1"/>
        <end position="27"/>
    </location>
</feature>
<comment type="caution">
    <text evidence="5">The sequence shown here is derived from an EMBL/GenBank/DDBJ whole genome shotgun (WGS) entry which is preliminary data.</text>
</comment>
<evidence type="ECO:0000259" key="4">
    <source>
        <dbReference type="Pfam" id="PF14257"/>
    </source>
</evidence>
<dbReference type="Pfam" id="PF14257">
    <property type="entry name" value="DUF4349"/>
    <property type="match status" value="1"/>
</dbReference>
<gene>
    <name evidence="5" type="ORF">A2304_03350</name>
</gene>
<keyword evidence="1" id="KW-0175">Coiled coil</keyword>
<accession>A0A1F7W5K1</accession>
<keyword evidence="2" id="KW-0472">Membrane</keyword>
<feature type="chain" id="PRO_5009533325" description="DUF4349 domain-containing protein" evidence="3">
    <location>
        <begin position="28"/>
        <end position="305"/>
    </location>
</feature>
<dbReference type="Proteomes" id="UP000176501">
    <property type="component" value="Unassembled WGS sequence"/>
</dbReference>
<dbReference type="EMBL" id="MGFE01000023">
    <property type="protein sequence ID" value="OGL98095.1"/>
    <property type="molecule type" value="Genomic_DNA"/>
</dbReference>